<comment type="similarity">
    <text evidence="2">Belongs to the glycogen phosphorylase family.</text>
</comment>
<sequence>MSIFFQTGSLPEPLAGLATLALDLRWSWNHAADRLWRRLDASLWERESNPWMLLQSVSRETLETLARDQDFVAQLSQLLAERERYLQEPGWYAAARGADGPAGIAYFSLEFGISEALPLYAGGLGVLAGDYLKSASDLGLPVVGIGLLYREGYFRQLIDPQGRQQESYPGNDPWQLPLQAVAEADGSPLTIELLLPGRTVRLRVWLVEVGRVRLYLLDSNDPFNAPQDRGITAKLYSGGQEPRLQQEYVLGVGGCKLLEVLGIEPEICHLNEGHSAFAVLERTRFLAQKHGLDFREAWWVARAGNVFTTHTAVDAAFDRFAPELVRKYARAYTEFSDLALHELLGLGRADPDDDAEPCNMAYLALRGCAHTNAVSRQHGDVSRALFSRLFPRWPLDEVPIGHVTNGVHVPSWDSRESDALWTQSCGKARWKGDAADLHEPLCDLSAAQLWEFAGARRASLVRHVRQVLGAQRGLRGETRQHIAEAAEVLDPNALTLGFARRFTAYKRPNLLLREPERLERLLLDATRPVQLVVAGKAHPDDTEGKHLIEQWQQFTHRSGVRGHVVFLADYDLGIAAQLVQGVDLWINTPSRPYEACGTSGMKVLVNGGLNLSVLDGWWAEAYTPEVGWAIDGDGDALDAETLYRLLENEVVPAFYERDADGIPQAWVARMRASLSQLTPAYSSNRMLRDYVEQLYRPAATAYRRRLADGGALAHELQAWSEALQRHWDHVHFGEVEARREGEDWLFHVPVYLGDLSPDSVRVELCALPGTCLAMQRESAITGAAHGYIYSVRVGAERPQDDYTARVRPWHAEAVLPSECGLIAWQR</sequence>
<dbReference type="InterPro" id="IPR000811">
    <property type="entry name" value="Glyco_trans_35"/>
</dbReference>
<name>A0ABU2WIW9_9GAMM</name>
<evidence type="ECO:0000256" key="1">
    <source>
        <dbReference type="ARBA" id="ARBA00001275"/>
    </source>
</evidence>
<dbReference type="PANTHER" id="PTHR42655">
    <property type="entry name" value="GLYCOGEN PHOSPHORYLASE"/>
    <property type="match status" value="1"/>
</dbReference>
<evidence type="ECO:0000256" key="3">
    <source>
        <dbReference type="ARBA" id="ARBA00022533"/>
    </source>
</evidence>
<dbReference type="InterPro" id="IPR000253">
    <property type="entry name" value="FHA_dom"/>
</dbReference>
<accession>A0ABU2WIW9</accession>
<comment type="catalytic activity">
    <reaction evidence="1">
        <text>[(1-&gt;4)-alpha-D-glucosyl](n) + phosphate = [(1-&gt;4)-alpha-D-glucosyl](n-1) + alpha-D-glucose 1-phosphate</text>
        <dbReference type="Rhea" id="RHEA:41732"/>
        <dbReference type="Rhea" id="RHEA-COMP:9584"/>
        <dbReference type="Rhea" id="RHEA-COMP:9586"/>
        <dbReference type="ChEBI" id="CHEBI:15444"/>
        <dbReference type="ChEBI" id="CHEBI:43474"/>
        <dbReference type="ChEBI" id="CHEBI:58601"/>
        <dbReference type="EC" id="2.4.1.1"/>
    </reaction>
</comment>
<evidence type="ECO:0000256" key="2">
    <source>
        <dbReference type="ARBA" id="ARBA00006047"/>
    </source>
</evidence>
<evidence type="ECO:0000259" key="4">
    <source>
        <dbReference type="PROSITE" id="PS50006"/>
    </source>
</evidence>
<protein>
    <submittedName>
        <fullName evidence="5">Alpha-glucan family phosphorylase</fullName>
    </submittedName>
</protein>
<dbReference type="SUPFAM" id="SSF53756">
    <property type="entry name" value="UDP-Glycosyltransferase/glycogen phosphorylase"/>
    <property type="match status" value="1"/>
</dbReference>
<dbReference type="InterPro" id="IPR052182">
    <property type="entry name" value="Glycogen/Maltodextrin_Phosph"/>
</dbReference>
<dbReference type="PIRSF" id="PIRSF000460">
    <property type="entry name" value="Pprylas_GlgP"/>
    <property type="match status" value="1"/>
</dbReference>
<keyword evidence="6" id="KW-1185">Reference proteome</keyword>
<dbReference type="InterPro" id="IPR011834">
    <property type="entry name" value="Agluc_phsphrylas"/>
</dbReference>
<dbReference type="EMBL" id="JAVRIC010000010">
    <property type="protein sequence ID" value="MDT0497515.1"/>
    <property type="molecule type" value="Genomic_DNA"/>
</dbReference>
<reference evidence="5 6" key="1">
    <citation type="submission" date="2023-09" db="EMBL/GenBank/DDBJ databases">
        <authorList>
            <person name="Rey-Velasco X."/>
        </authorList>
    </citation>
    <scope>NUCLEOTIDE SEQUENCE [LARGE SCALE GENOMIC DNA]</scope>
    <source>
        <strain evidence="5 6">W345</strain>
    </source>
</reference>
<dbReference type="Pfam" id="PF11897">
    <property type="entry name" value="DUF3417"/>
    <property type="match status" value="1"/>
</dbReference>
<evidence type="ECO:0000313" key="5">
    <source>
        <dbReference type="EMBL" id="MDT0497515.1"/>
    </source>
</evidence>
<dbReference type="RefSeq" id="WP_311364906.1">
    <property type="nucleotide sequence ID" value="NZ_JAVRIC010000010.1"/>
</dbReference>
<keyword evidence="3" id="KW-0021">Allosteric enzyme</keyword>
<feature type="domain" description="FHA" evidence="4">
    <location>
        <begin position="344"/>
        <end position="409"/>
    </location>
</feature>
<dbReference type="PROSITE" id="PS50006">
    <property type="entry name" value="FHA_DOMAIN"/>
    <property type="match status" value="1"/>
</dbReference>
<evidence type="ECO:0000313" key="6">
    <source>
        <dbReference type="Proteomes" id="UP001254608"/>
    </source>
</evidence>
<dbReference type="Pfam" id="PF00343">
    <property type="entry name" value="Phosphorylase"/>
    <property type="match status" value="1"/>
</dbReference>
<dbReference type="PANTHER" id="PTHR42655:SF1">
    <property type="entry name" value="GLYCOGEN PHOSPHORYLASE"/>
    <property type="match status" value="1"/>
</dbReference>
<dbReference type="Gene3D" id="3.40.50.2000">
    <property type="entry name" value="Glycogen Phosphorylase B"/>
    <property type="match status" value="3"/>
</dbReference>
<dbReference type="InterPro" id="IPR024517">
    <property type="entry name" value="Glycogen_phosphorylase_DUF3417"/>
</dbReference>
<comment type="caution">
    <text evidence="5">The sequence shown here is derived from an EMBL/GenBank/DDBJ whole genome shotgun (WGS) entry which is preliminary data.</text>
</comment>
<dbReference type="Proteomes" id="UP001254608">
    <property type="component" value="Unassembled WGS sequence"/>
</dbReference>
<proteinExistence type="inferred from homology"/>
<dbReference type="NCBIfam" id="TIGR02094">
    <property type="entry name" value="more_P_ylases"/>
    <property type="match status" value="1"/>
</dbReference>
<organism evidence="5 6">
    <name type="scientific">Banduia mediterranea</name>
    <dbReference type="NCBI Taxonomy" id="3075609"/>
    <lineage>
        <taxon>Bacteria</taxon>
        <taxon>Pseudomonadati</taxon>
        <taxon>Pseudomonadota</taxon>
        <taxon>Gammaproteobacteria</taxon>
        <taxon>Nevskiales</taxon>
        <taxon>Algiphilaceae</taxon>
        <taxon>Banduia</taxon>
    </lineage>
</organism>
<gene>
    <name evidence="5" type="primary">glgP</name>
    <name evidence="5" type="ORF">RM530_09085</name>
</gene>